<dbReference type="InterPro" id="IPR036282">
    <property type="entry name" value="Glutathione-S-Trfase_C_sf"/>
</dbReference>
<dbReference type="PROSITE" id="PS50404">
    <property type="entry name" value="GST_NTER"/>
    <property type="match status" value="1"/>
</dbReference>
<dbReference type="CDD" id="cd03205">
    <property type="entry name" value="GST_C_6"/>
    <property type="match status" value="1"/>
</dbReference>
<dbReference type="Pfam" id="PF13410">
    <property type="entry name" value="GST_C_2"/>
    <property type="match status" value="1"/>
</dbReference>
<dbReference type="PANTHER" id="PTHR43968">
    <property type="match status" value="1"/>
</dbReference>
<dbReference type="Gene3D" id="1.20.1050.10">
    <property type="match status" value="1"/>
</dbReference>
<reference evidence="4" key="1">
    <citation type="journal article" date="2019" name="Int. J. Syst. Evol. Microbiol.">
        <title>The Global Catalogue of Microorganisms (GCM) 10K type strain sequencing project: providing services to taxonomists for standard genome sequencing and annotation.</title>
        <authorList>
            <consortium name="The Broad Institute Genomics Platform"/>
            <consortium name="The Broad Institute Genome Sequencing Center for Infectious Disease"/>
            <person name="Wu L."/>
            <person name="Ma J."/>
        </authorList>
    </citation>
    <scope>NUCLEOTIDE SEQUENCE [LARGE SCALE GENOMIC DNA]</scope>
    <source>
        <strain evidence="4">JCM 17555</strain>
    </source>
</reference>
<dbReference type="Gene3D" id="3.40.30.10">
    <property type="entry name" value="Glutaredoxin"/>
    <property type="match status" value="1"/>
</dbReference>
<dbReference type="PANTHER" id="PTHR43968:SF6">
    <property type="entry name" value="GLUTATHIONE S-TRANSFERASE OMEGA"/>
    <property type="match status" value="1"/>
</dbReference>
<dbReference type="InterPro" id="IPR036249">
    <property type="entry name" value="Thioredoxin-like_sf"/>
</dbReference>
<sequence length="212" mass="23858">MMQVIGSYTSPFVRKVRVALIEHGLPFDFREETPYTADTPVRDFNPLVKVPAFVDANGETWFDSALILAVLETQKAEGGASLLPSDAVPQLQVRRLETLADGIGDAGVLMFMEKKRDESEQSASWIARQQEKVDNGFAFFERYLTERLDKDFLHDFDGGLGLSAADIALVCVLEWYTLRFNADWRKQYPRLAEYAKQIGGRESFVTTRPPGG</sequence>
<feature type="domain" description="GST C-terminal" evidence="2">
    <location>
        <begin position="86"/>
        <end position="212"/>
    </location>
</feature>
<dbReference type="InterPro" id="IPR050983">
    <property type="entry name" value="GST_Omega/HSP26"/>
</dbReference>
<protein>
    <submittedName>
        <fullName evidence="3">Glutathione S-transferase</fullName>
    </submittedName>
</protein>
<proteinExistence type="predicted"/>
<dbReference type="SUPFAM" id="SSF52833">
    <property type="entry name" value="Thioredoxin-like"/>
    <property type="match status" value="1"/>
</dbReference>
<evidence type="ECO:0000313" key="3">
    <source>
        <dbReference type="EMBL" id="GAA3961552.1"/>
    </source>
</evidence>
<evidence type="ECO:0000259" key="1">
    <source>
        <dbReference type="PROSITE" id="PS50404"/>
    </source>
</evidence>
<comment type="caution">
    <text evidence="3">The sequence shown here is derived from an EMBL/GenBank/DDBJ whole genome shotgun (WGS) entry which is preliminary data.</text>
</comment>
<dbReference type="InterPro" id="IPR010987">
    <property type="entry name" value="Glutathione-S-Trfase_C-like"/>
</dbReference>
<dbReference type="SUPFAM" id="SSF47616">
    <property type="entry name" value="GST C-terminal domain-like"/>
    <property type="match status" value="1"/>
</dbReference>
<gene>
    <name evidence="3" type="ORF">GCM10022278_19470</name>
</gene>
<dbReference type="RefSeq" id="WP_344805754.1">
    <property type="nucleotide sequence ID" value="NZ_BAABBO010000009.1"/>
</dbReference>
<evidence type="ECO:0000259" key="2">
    <source>
        <dbReference type="PROSITE" id="PS50405"/>
    </source>
</evidence>
<dbReference type="PROSITE" id="PS50405">
    <property type="entry name" value="GST_CTER"/>
    <property type="match status" value="1"/>
</dbReference>
<dbReference type="Proteomes" id="UP001501337">
    <property type="component" value="Unassembled WGS sequence"/>
</dbReference>
<name>A0ABP7P8Y1_9GAMM</name>
<accession>A0ABP7P8Y1</accession>
<feature type="domain" description="GST N-terminal" evidence="1">
    <location>
        <begin position="1"/>
        <end position="79"/>
    </location>
</feature>
<evidence type="ECO:0000313" key="4">
    <source>
        <dbReference type="Proteomes" id="UP001501337"/>
    </source>
</evidence>
<dbReference type="Pfam" id="PF13409">
    <property type="entry name" value="GST_N_2"/>
    <property type="match status" value="1"/>
</dbReference>
<keyword evidence="4" id="KW-1185">Reference proteome</keyword>
<dbReference type="EMBL" id="BAABBO010000009">
    <property type="protein sequence ID" value="GAA3961552.1"/>
    <property type="molecule type" value="Genomic_DNA"/>
</dbReference>
<organism evidence="3 4">
    <name type="scientific">Allohahella marinimesophila</name>
    <dbReference type="NCBI Taxonomy" id="1054972"/>
    <lineage>
        <taxon>Bacteria</taxon>
        <taxon>Pseudomonadati</taxon>
        <taxon>Pseudomonadota</taxon>
        <taxon>Gammaproteobacteria</taxon>
        <taxon>Oceanospirillales</taxon>
        <taxon>Hahellaceae</taxon>
        <taxon>Allohahella</taxon>
    </lineage>
</organism>
<dbReference type="InterPro" id="IPR004045">
    <property type="entry name" value="Glutathione_S-Trfase_N"/>
</dbReference>